<dbReference type="GO" id="GO:0004842">
    <property type="term" value="F:ubiquitin-protein transferase activity"/>
    <property type="evidence" value="ECO:0007669"/>
    <property type="project" value="InterPro"/>
</dbReference>
<feature type="region of interest" description="Disordered" evidence="2">
    <location>
        <begin position="66"/>
        <end position="92"/>
    </location>
</feature>
<dbReference type="Proteomes" id="UP000816034">
    <property type="component" value="Unassembled WGS sequence"/>
</dbReference>
<sequence>MVNSNNIAYDPPHVDQQDPVVNQVGRDDGQAKVPQEIQHRDGDPQEKNNIGYNAAVNQVVDQHGNEIPRQNFNDSGQAAVPREEGQQQPPPQLLPEEIAINARLTGFGMDALSFSIDGNQQKLAHSLIFLGSCLFYQFSPANVNLNYIIWLFNSYGCTKVPWNPDLTLDNYRQLLRDLLSVIESRQTTEYQNADAGSNDQVSSVPDETKYSILSSTSNENQLDAEVVHRLERLINLKTKPFRVKELTFSADADTSKLARDLNEIGKQFRGYHSSSIGNLRSVLHSLEKCGITAVSLSYNEQSLSQIKYAKKKPYENMLSYILILAEENVGRKLLEVHIDTIKEGLDDFIYHFLSYSYLYRSDEVDADFYSVLPNIHEMIELYYGNIGLTPLLALQTVLSVLLNKQNDLPKLLEVLTSVTLSPNIGGLDWSLDILKHLRKYLTKVGKQHFEYEYLLTLLLTRLNLPKEWTDFWKSINNISSQQFDWCYQIFVKVYSIPNSRWISEALVKVNDPHKSQYLQTFLTTVLRQNVDVFHTVWNQLIENVGNNDIGFWTSLLFSVLPSTFSNQIIEKLISSVVPKNVTALKEETVKNILNVLNTYPTYQQAYLKILNSRIPWKTITVPQMKMVVNTLPSTMVDVETLFAFFKKESSRKNLDSLLEILGLFIEKQAHVPFDLMVSIVVKWLDVMSDLEPIISLLKCEQIAHWSLDVSSQEMDTLGETVAEVLSRKFNLEKRLQAMDFLLSLLEHVDVAMPFVQVFSNKFVISCYLSAGSSKEKQKVTSQLIKSLGAAKRAHLFFHILFSYSESIDDVGAFVDSINMYLGIISVWKKYKNHDEEVEEKFNQCIRTPIRKMKEKIADQLVTYEELELLTKNKKIVSELFKEVGITKEIDWDTWLKYSLKTKQEYEQYKNMIAWFREFPSLSTLLAELEQPSFAERITISDMEDQLSVFQGMLSEFDKEDTKHLVLHFQTNKSLLFNSLFNRFLHDKSVSTFEDAADALREVISFLKDIEKSTIRELKEYQILEVAKMIRSKGTTLKREIEMISEAISSVGSSDANEVDLNSLRRALELEEIGLGIEVLRDCLQDYNMDIIRQNSFKDLLDLGERLKSLLDLKLDSVHTMLQKTSEILPGLEAFHFSYFSMLLTPESKALLQFIKDNSDNFEESVKIVRARSRSTKFHEELVNSLMIAKELITPFLNSRVSLGDLIKKVIDIFKREEDLSKLNDLKIVNDNLTTVKVLFSKTSIVSLDDIFEIVSTIMKSGHYISNLQTGELVIHYSVQTESSESKKEVFGDELLDLVGISIFRSSDTVNDLNDSASLKNDLKFFVMMYQTALKAHSVILSLFKEGHPKYQQSNLIALCEDMTLESLEQGLCSAETTLKEWKTAIKHLTEQVPRILKLSRPQLTQFVSILLRVSKLGETNNCSFSHLIPYLCTMLNDDLESLQEGVSVEMVKNTLSTVLQENENSDILELVKRFMESLLETLYIDSEIETSSAKYQSKVIFDMKSKDIPLSIIGIMTTLTEKATSLIQYSNIFYCHSGTTKEEMQWFNSRRKIFADSKYVIVGVNNLGLSVKEELVKFEYDAFDSGKSVGETFLLFTSDMGRDSFSFIGTISVVDLAVDDHLKKHIRTSFLSNQCKIKDIHLVKGPICCGKSRFIKKKQSSDNEQYIRISVREDFSKLQFFENLSRYEESKKQILFHFDISCFAEFLDFEKFILEWLLGGYLHLDDGKIVINPWNTDIESIRLFFEIPCTLDKREPDLELLKFLSFSNMPTVLDANVGNFDYSSKKARYVATVLSLFNKRSVNNIASFMQAEQNLVSSHESKDILCDLFRKCEISSTHAHRKLFIKLMHERFKGLSSFHKHYIDLRNSGTEENLETVLNVESLLNSINAKLIPIFKEECIVMANDEIKQSWMNLPVLFAVPSDTGMIKEYDIIKCSGCKKQTNIENMRILDIDKENESKIRSMLNTTFNTNVTNLCESTDYLLTKDFVIKIHLVNERRKVGKSLILQSETGTGKTEMLRFYADVLNSHSNICPDIRYELNSNWFKQEWKKLQDKIQIEERKTVNDDKEKIKENIIELLRTTEDQFGNDEYLELVKSLIRFVKHLFESYKLLERTTAISAIFNAFESNDFTSFDIKNIAEWLSHIEAARPSSIFHKILMHSGITADQIRKEISDILDKKQKCLEQGIPDLITVVFIDELNTTSCMGMIKELMIDHSLDGVKLPKSIFFIGAINPKNKTKSALLKEGYQVSKVSSKNRSKLPGDEDVIINAGDYEGEYIVNDMAPSMELIKFDYGDLSPAQEHDFLRLLLEQEQKKRDVQDVVTTELQQFIYTSQRFVAEARLHKIRVSIRDLTRANKLYWFLRENEVIRLDPNENTEENKHVHGIIMSIALNYYFRLPHENREKFERVIDDLVKNQFPHYSYLQFGATVKTCLRDFYQRAKECGFIPDGIAHTQAFAENLFAMIVCIQSVTPLSIVGSPGNSKTLSYTCATQKKRSLFPTMKTVHSQHYQCNELSTASEIETVLKSSVETKKKYERAGMLNELCSLLIDEASLPIEQKHALKCIHYYLDKPYICTVLISNMRLDAAKSNRAIQIIQPSLSFDDLQALCKGVLMLDDNDANSYSRNGKIITALCKSFQQVNEVLQSPIVQREPEANQTSANIASCGIFHMRDFVFFLRMLRRNAGGGDLFSPNNIYYSLQRNLNGVFNQDFEAICNLFFTNIRRELGTNDFKIYIPSTKKYMQVVEDSITDRLNIQQGEDPNQSHFRYTMIIDPSESQSSIELLFKAGKLKQKTKVVYISDFKEDSNDLSLSQEISEVKQAMEEGACVILVNSAAINSSFYDVFNRHFTTINDRYFANVSIRGTTHPCLINPQFHCILHVPLSQYRTMPIPLLNRFEKYIVGAEQILQDAIPIESITEKQNILKHIRDGVTDFIQQFHPETFYGLTPNETVDSLMLRVIHDSTEEISIKKPLAIRNEKIIRLMKEKDIEDHEEDDNINTGTSSKRLREYIRSVNFLLLQICPPENIYLKRNIIPISYLIEYLTHQEHFSAISFLKNAIQYHFTNNLTEPSKYLLYLRHSSGIQNLPESSHIHELLTSHFQSPDYLLDDDAPLNVITVASVSSFSSQIEICELLDNFAENPNKLVLIFTVDMSSISKQVVNYIKFKVDNMLSSSVTKINGLKPFVSLLLHFPPECAQFKAAYDTIFTDWSYYYVDSLLTPDIVNGSQNHVDKGFEKYQDARYWFCVAVGLINSFDLEDRKQFQQAFIPLYETTLVENIRENSSIISSTLLNQYFVRQRKFSLPQKSEFVEHLLKNFKPLRDIILNMFSEKWNTKEISSIVNNICQGITSGTVVNGIIQSISNALSSKLMEMMYSITRKLILLTPSVENLSQPNMGAVELQTKIMEMFIKTSLKKNKYNERAASSSQMVQENLHFSSLLLDRIENQQSSDLILEEITDIIEMDKNMFEKFRWDAIAYHFSKDIIKDAQSIKLVDILLSPTWKFDEKRRIFKLISYMKQERAKNYISLIFSVLIEFKFVKFLESDEFVKSLGKVGLVFEKALEHIYRYSIEFLFTSLATAMSSSDMNSLCSCKGWLNSLNFFNMKHFTEQSAFLKNPMTERIYLLNCILNGLEDMTEPTPIKDLWHRFEKKMHDQSKLSECFKDVVEMIHPTLMTYLSEDSQRVFINNLLHFTYIFSLEHWTVPSLTQYLEVIHLFEGQVNGPSIWKMINLGSLSSIMDQITRLLLENRLHDNLRKCISNYLNKFDNSMLIPEDITLNKQHSVVTLLQSSYISHKQQMSWISFLENYVRANNSVIGCEKLDLCIDNANSKLLLIKFAEHLVEKNNPKETIEGLTAETKQLLLNAMGKHSNMPLFLLSRYATDDHLEQVITSNRAELASIGLGNYHLENIVKDYKSYHFTFMHNRQHPIYNIFSSMRDRANNPQEFENYVLQQAPQHKYTIRMLLVVISYNYYFLQMKRCDAVLSCLQKANVRTALSIEDVELPAFTKFASEPISVPAEKQQHEFTEYYLSKEFIASDHDKILLHLFANITAVTLGVPKEKNHLYNRMFHPEVLANSFGPGSTYQDQNWDCGFIVAGVEIANIANTNIMNRSQMHHAALNTLTWAAFTLCVLFDPARNQASAKGGHMCNYVEDMNYVKNISALEKLQLYIKTRVNTFMTIFSMSPETMNRVDPIIFFTNALERFMSQASSSNDCLGFFNERGEKIRRYETFWMNNCFIPVLNDYGNIVNKMNEQTQLLQRISQFKEASMNIRKVRDVFISQKSILHLLYERFSEVENNNGAYETLRQVIKFKHWLSFSDYIQDFIAMYIELHRGLSGKLEEHEIHITIKDAIRRMTREKQQEIQDLWTRVKQNWSDIKHKTLQALGEVVCQQAERDIIDLNDDTILSSVLHVAEGNNAIGMMIKNIYVAQSSIQQSYSSSSYVYAESAVHITDKLFNHLLFIHLKEDHLCEMVKSFLIVKNNRNDFDWTGLEFLFKESLAKGRITIQILDSAPLTPSAKFEFKKQNVQQQSDKNVEAAIDEIEDEENAYKNSIDYYFKILTEYEAELGENENIELVDDKKKTLLSSIDTKNVNEVLKLAKDLCVILEHHKLNVPNYLSYAPNGSVLKKLKKVKDSELYSLLQTVLDIIYNREEAKTLYEKFAAAQFRYPLTSGMKKYLDKIGKELEDQVKQQDPNIDKNPLLELFEQSIKHQLSYDIQVSHFLPKTITTRETVAYIEYLRRLIGKIGLHRSEVVVSSRNCYTEKVPNSLASSARLSNSDSILQKFGTYEEKQAYQETEHEWNNDMQDQPPFMYSSPIERISKLREAIQRELDTSKELMEELAQLKRLERLLRLKWEAQQLRQESEMLQQQLKESKKIRTRMYLKGWNLLRKQ</sequence>
<evidence type="ECO:0000313" key="4">
    <source>
        <dbReference type="Proteomes" id="UP000816034"/>
    </source>
</evidence>
<dbReference type="PANTHER" id="PTHR22605:SF1">
    <property type="entry name" value="RZ-TYPE DOMAIN-CONTAINING PROTEIN"/>
    <property type="match status" value="1"/>
</dbReference>
<dbReference type="RefSeq" id="XP_044552609.1">
    <property type="nucleotide sequence ID" value="XM_044695367.1"/>
</dbReference>
<evidence type="ECO:0000256" key="2">
    <source>
        <dbReference type="SAM" id="MobiDB-lite"/>
    </source>
</evidence>
<feature type="region of interest" description="Disordered" evidence="2">
    <location>
        <begin position="1"/>
        <end position="49"/>
    </location>
</feature>
<gene>
    <name evidence="3" type="ORF">C9374_000056</name>
</gene>
<feature type="coiled-coil region" evidence="1">
    <location>
        <begin position="4811"/>
        <end position="4871"/>
    </location>
</feature>
<evidence type="ECO:0000313" key="3">
    <source>
        <dbReference type="EMBL" id="KAG2388617.1"/>
    </source>
</evidence>
<keyword evidence="1" id="KW-0175">Coiled coil</keyword>
<dbReference type="EMBL" id="PYSW02000009">
    <property type="protein sequence ID" value="KAG2388617.1"/>
    <property type="molecule type" value="Genomic_DNA"/>
</dbReference>
<dbReference type="GeneID" id="68092518"/>
<dbReference type="InterPro" id="IPR031248">
    <property type="entry name" value="RNF213"/>
</dbReference>
<accession>A0AA88KTE6</accession>
<organism evidence="3 4">
    <name type="scientific">Naegleria lovaniensis</name>
    <name type="common">Amoeba</name>
    <dbReference type="NCBI Taxonomy" id="51637"/>
    <lineage>
        <taxon>Eukaryota</taxon>
        <taxon>Discoba</taxon>
        <taxon>Heterolobosea</taxon>
        <taxon>Tetramitia</taxon>
        <taxon>Eutetramitia</taxon>
        <taxon>Vahlkampfiidae</taxon>
        <taxon>Naegleria</taxon>
    </lineage>
</organism>
<protein>
    <submittedName>
        <fullName evidence="3">Uncharacterized protein</fullName>
    </submittedName>
</protein>
<comment type="caution">
    <text evidence="3">The sequence shown here is derived from an EMBL/GenBank/DDBJ whole genome shotgun (WGS) entry which is preliminary data.</text>
</comment>
<dbReference type="GO" id="GO:0016887">
    <property type="term" value="F:ATP hydrolysis activity"/>
    <property type="evidence" value="ECO:0007669"/>
    <property type="project" value="InterPro"/>
</dbReference>
<feature type="compositionally biased region" description="Basic and acidic residues" evidence="2">
    <location>
        <begin position="37"/>
        <end position="46"/>
    </location>
</feature>
<name>A0AA88KTE6_NAELO</name>
<reference evidence="3 4" key="1">
    <citation type="journal article" date="2018" name="BMC Genomics">
        <title>The genome of Naegleria lovaniensis, the basis for a comparative approach to unravel pathogenicity factors of the human pathogenic amoeba N. fowleri.</title>
        <authorList>
            <person name="Liechti N."/>
            <person name="Schurch N."/>
            <person name="Bruggmann R."/>
            <person name="Wittwer M."/>
        </authorList>
    </citation>
    <scope>NUCLEOTIDE SEQUENCE [LARGE SCALE GENOMIC DNA]</scope>
    <source>
        <strain evidence="3 4">ATCC 30569</strain>
    </source>
</reference>
<proteinExistence type="predicted"/>
<keyword evidence="4" id="KW-1185">Reference proteome</keyword>
<dbReference type="PANTHER" id="PTHR22605">
    <property type="entry name" value="RZ-TYPE DOMAIN-CONTAINING PROTEIN"/>
    <property type="match status" value="1"/>
</dbReference>
<evidence type="ECO:0000256" key="1">
    <source>
        <dbReference type="SAM" id="Coils"/>
    </source>
</evidence>